<dbReference type="OrthoDB" id="2186918at2759"/>
<keyword evidence="6" id="KW-1185">Reference proteome</keyword>
<name>A0A6A5NAH9_LUPAL</name>
<dbReference type="GO" id="GO:0006352">
    <property type="term" value="P:DNA-templated transcription initiation"/>
    <property type="evidence" value="ECO:0007669"/>
    <property type="project" value="InterPro"/>
</dbReference>
<evidence type="ECO:0000313" key="6">
    <source>
        <dbReference type="Proteomes" id="UP000447434"/>
    </source>
</evidence>
<comment type="similarity">
    <text evidence="3">Belongs to the eukaryotic RPB4 RNA polymerase subunit family.</text>
</comment>
<comment type="caution">
    <text evidence="5">The sequence shown here is derived from an EMBL/GenBank/DDBJ whole genome shotgun (WGS) entry which is preliminary data.</text>
</comment>
<proteinExistence type="inferred from homology"/>
<gene>
    <name evidence="5" type="ORF">Lalb_Chr20g0119621</name>
</gene>
<evidence type="ECO:0000256" key="4">
    <source>
        <dbReference type="SAM" id="MobiDB-lite"/>
    </source>
</evidence>
<keyword evidence="5" id="KW-0804">Transcription</keyword>
<dbReference type="PANTHER" id="PTHR21297">
    <property type="entry name" value="DNA-DIRECTED RNA POLYMERASE II"/>
    <property type="match status" value="1"/>
</dbReference>
<evidence type="ECO:0000256" key="3">
    <source>
        <dbReference type="ARBA" id="ARBA00025724"/>
    </source>
</evidence>
<dbReference type="InterPro" id="IPR010997">
    <property type="entry name" value="HRDC-like_sf"/>
</dbReference>
<dbReference type="Gene3D" id="1.20.1250.40">
    <property type="match status" value="1"/>
</dbReference>
<feature type="compositionally biased region" description="Basic and acidic residues" evidence="4">
    <location>
        <begin position="53"/>
        <end position="64"/>
    </location>
</feature>
<dbReference type="AlphaFoldDB" id="A0A6A5NAH9"/>
<reference evidence="6" key="1">
    <citation type="journal article" date="2020" name="Nat. Commun.">
        <title>Genome sequence of the cluster root forming white lupin.</title>
        <authorList>
            <person name="Hufnagel B."/>
            <person name="Marques A."/>
            <person name="Soriano A."/>
            <person name="Marques L."/>
            <person name="Divol F."/>
            <person name="Doumas P."/>
            <person name="Sallet E."/>
            <person name="Mancinotti D."/>
            <person name="Carrere S."/>
            <person name="Marande W."/>
            <person name="Arribat S."/>
            <person name="Keller J."/>
            <person name="Huneau C."/>
            <person name="Blein T."/>
            <person name="Aime D."/>
            <person name="Laguerre M."/>
            <person name="Taylor J."/>
            <person name="Schubert V."/>
            <person name="Nelson M."/>
            <person name="Geu-Flores F."/>
            <person name="Crespi M."/>
            <person name="Gallardo-Guerrero K."/>
            <person name="Delaux P.-M."/>
            <person name="Salse J."/>
            <person name="Berges H."/>
            <person name="Guyot R."/>
            <person name="Gouzy J."/>
            <person name="Peret B."/>
        </authorList>
    </citation>
    <scope>NUCLEOTIDE SEQUENCE [LARGE SCALE GENOMIC DNA]</scope>
    <source>
        <strain evidence="6">cv. Amiga</strain>
    </source>
</reference>
<dbReference type="InterPro" id="IPR038324">
    <property type="entry name" value="Rpb4/RPC9_sf"/>
</dbReference>
<organism evidence="5 6">
    <name type="scientific">Lupinus albus</name>
    <name type="common">White lupine</name>
    <name type="synonym">Lupinus termis</name>
    <dbReference type="NCBI Taxonomy" id="3870"/>
    <lineage>
        <taxon>Eukaryota</taxon>
        <taxon>Viridiplantae</taxon>
        <taxon>Streptophyta</taxon>
        <taxon>Embryophyta</taxon>
        <taxon>Tracheophyta</taxon>
        <taxon>Spermatophyta</taxon>
        <taxon>Magnoliopsida</taxon>
        <taxon>eudicotyledons</taxon>
        <taxon>Gunneridae</taxon>
        <taxon>Pentapetalae</taxon>
        <taxon>rosids</taxon>
        <taxon>fabids</taxon>
        <taxon>Fabales</taxon>
        <taxon>Fabaceae</taxon>
        <taxon>Papilionoideae</taxon>
        <taxon>50 kb inversion clade</taxon>
        <taxon>genistoids sensu lato</taxon>
        <taxon>core genistoids</taxon>
        <taxon>Genisteae</taxon>
        <taxon>Lupinus</taxon>
    </lineage>
</organism>
<dbReference type="SUPFAM" id="SSF47819">
    <property type="entry name" value="HRDC-like"/>
    <property type="match status" value="1"/>
</dbReference>
<comment type="subcellular location">
    <subcellularLocation>
        <location evidence="1">Nucleus</location>
    </subcellularLocation>
</comment>
<keyword evidence="5" id="KW-0240">DNA-directed RNA polymerase</keyword>
<feature type="region of interest" description="Disordered" evidence="4">
    <location>
        <begin position="1"/>
        <end position="84"/>
    </location>
</feature>
<dbReference type="EMBL" id="WOCE01000020">
    <property type="protein sequence ID" value="KAE9591545.1"/>
    <property type="molecule type" value="Genomic_DNA"/>
</dbReference>
<dbReference type="Pfam" id="PF03874">
    <property type="entry name" value="RNA_pol_Rpb4"/>
    <property type="match status" value="1"/>
</dbReference>
<protein>
    <submittedName>
        <fullName evidence="5">Putative DNA-directed RNA polymerase</fullName>
    </submittedName>
</protein>
<dbReference type="Proteomes" id="UP000447434">
    <property type="component" value="Chromosome 20"/>
</dbReference>
<dbReference type="GO" id="GO:0000166">
    <property type="term" value="F:nucleotide binding"/>
    <property type="evidence" value="ECO:0007669"/>
    <property type="project" value="InterPro"/>
</dbReference>
<evidence type="ECO:0000256" key="1">
    <source>
        <dbReference type="ARBA" id="ARBA00004123"/>
    </source>
</evidence>
<accession>A0A6A5NAH9</accession>
<dbReference type="InterPro" id="IPR005574">
    <property type="entry name" value="Rpb4/RPC9"/>
</dbReference>
<dbReference type="GO" id="GO:0000428">
    <property type="term" value="C:DNA-directed RNA polymerase complex"/>
    <property type="evidence" value="ECO:0007669"/>
    <property type="project" value="UniProtKB-KW"/>
</dbReference>
<keyword evidence="2" id="KW-0539">Nucleus</keyword>
<dbReference type="GO" id="GO:0005634">
    <property type="term" value="C:nucleus"/>
    <property type="evidence" value="ECO:0007669"/>
    <property type="project" value="UniProtKB-SubCell"/>
</dbReference>
<dbReference type="InterPro" id="IPR045222">
    <property type="entry name" value="Rpb4-like"/>
</dbReference>
<evidence type="ECO:0000313" key="5">
    <source>
        <dbReference type="EMBL" id="KAE9591545.1"/>
    </source>
</evidence>
<dbReference type="InterPro" id="IPR006590">
    <property type="entry name" value="RNA_pol_Rpb4/RPC9_core"/>
</dbReference>
<sequence length="206" mass="22088">MSDKTASMLNKGGLKGKDDSATKSTKGRRVQFSREGPFESVMSDSPNSGVKGDFSKGGKGDKVGNGKKTSASKEPQPSEPKIGQEIPENVKCLLDCEAADILQRIQDQMFMLSRDSSIKIPVSFDKGLQYAKSNSKYAKPESVGQTLQHLAGYGVSDNEICVIGNACPETADEAYALVPSLKGKRSLNSEILQDALSELGKLKQPI</sequence>
<evidence type="ECO:0000256" key="2">
    <source>
        <dbReference type="ARBA" id="ARBA00023242"/>
    </source>
</evidence>
<dbReference type="SMART" id="SM00657">
    <property type="entry name" value="RPOL4c"/>
    <property type="match status" value="1"/>
</dbReference>